<sequence length="40" mass="4707">RNNGKGEGIMKFKGIKKILEKRDMWNGQKLDCKRKEGDKK</sequence>
<gene>
    <name evidence="1" type="ORF">GMARGA_LOCUS42437</name>
</gene>
<name>A0ABN7XGT8_GIGMA</name>
<feature type="non-terminal residue" evidence="1">
    <location>
        <position position="40"/>
    </location>
</feature>
<dbReference type="Proteomes" id="UP000789901">
    <property type="component" value="Unassembled WGS sequence"/>
</dbReference>
<keyword evidence="2" id="KW-1185">Reference proteome</keyword>
<dbReference type="EMBL" id="CAJVQB010126842">
    <property type="protein sequence ID" value="CAG8853616.1"/>
    <property type="molecule type" value="Genomic_DNA"/>
</dbReference>
<reference evidence="1 2" key="1">
    <citation type="submission" date="2021-06" db="EMBL/GenBank/DDBJ databases">
        <authorList>
            <person name="Kallberg Y."/>
            <person name="Tangrot J."/>
            <person name="Rosling A."/>
        </authorList>
    </citation>
    <scope>NUCLEOTIDE SEQUENCE [LARGE SCALE GENOMIC DNA]</scope>
    <source>
        <strain evidence="1 2">120-4 pot B 10/14</strain>
    </source>
</reference>
<evidence type="ECO:0000313" key="2">
    <source>
        <dbReference type="Proteomes" id="UP000789901"/>
    </source>
</evidence>
<accession>A0ABN7XGT8</accession>
<evidence type="ECO:0000313" key="1">
    <source>
        <dbReference type="EMBL" id="CAG8853616.1"/>
    </source>
</evidence>
<protein>
    <submittedName>
        <fullName evidence="1">42879_t:CDS:1</fullName>
    </submittedName>
</protein>
<comment type="caution">
    <text evidence="1">The sequence shown here is derived from an EMBL/GenBank/DDBJ whole genome shotgun (WGS) entry which is preliminary data.</text>
</comment>
<proteinExistence type="predicted"/>
<organism evidence="1 2">
    <name type="scientific">Gigaspora margarita</name>
    <dbReference type="NCBI Taxonomy" id="4874"/>
    <lineage>
        <taxon>Eukaryota</taxon>
        <taxon>Fungi</taxon>
        <taxon>Fungi incertae sedis</taxon>
        <taxon>Mucoromycota</taxon>
        <taxon>Glomeromycotina</taxon>
        <taxon>Glomeromycetes</taxon>
        <taxon>Diversisporales</taxon>
        <taxon>Gigasporaceae</taxon>
        <taxon>Gigaspora</taxon>
    </lineage>
</organism>
<feature type="non-terminal residue" evidence="1">
    <location>
        <position position="1"/>
    </location>
</feature>